<proteinExistence type="predicted"/>
<dbReference type="EMBL" id="JASBWT010000008">
    <property type="protein sequence ID" value="KAJ9102404.1"/>
    <property type="molecule type" value="Genomic_DNA"/>
</dbReference>
<name>A0ACC2VTT3_9TREE</name>
<organism evidence="1 2">
    <name type="scientific">Naganishia friedmannii</name>
    <dbReference type="NCBI Taxonomy" id="89922"/>
    <lineage>
        <taxon>Eukaryota</taxon>
        <taxon>Fungi</taxon>
        <taxon>Dikarya</taxon>
        <taxon>Basidiomycota</taxon>
        <taxon>Agaricomycotina</taxon>
        <taxon>Tremellomycetes</taxon>
        <taxon>Filobasidiales</taxon>
        <taxon>Filobasidiaceae</taxon>
        <taxon>Naganishia</taxon>
    </lineage>
</organism>
<gene>
    <name evidence="1" type="ORF">QFC21_002804</name>
</gene>
<dbReference type="Proteomes" id="UP001227268">
    <property type="component" value="Unassembled WGS sequence"/>
</dbReference>
<keyword evidence="2" id="KW-1185">Reference proteome</keyword>
<accession>A0ACC2VTT3</accession>
<evidence type="ECO:0000313" key="2">
    <source>
        <dbReference type="Proteomes" id="UP001227268"/>
    </source>
</evidence>
<sequence>MFFSTKKTLVASVATLAVVNAQLGGLSTCLSLSSLLSVFSASGSIVAPLDSYLNTLCASASCDNSTLQTASSDITSACSSDLSSSNGLVSGLQEVVNLYPTVRAVVCLEDNSTNTRCITETLYAIQNATGTTLSVSGITSLLSGSNTTLLNEIGNLNASVLCTPCTQAMYKEVQARNATVASGTIGKAINSKCGANFTTGTSSNITSGDASASSSAAASGSASSSAAASGSSSAGVSLFSSAGTLGAAVAIVVGVVGGSMAVAF</sequence>
<protein>
    <submittedName>
        <fullName evidence="1">Uncharacterized protein</fullName>
    </submittedName>
</protein>
<reference evidence="1" key="1">
    <citation type="submission" date="2023-04" db="EMBL/GenBank/DDBJ databases">
        <title>Draft Genome sequencing of Naganishia species isolated from polar environments using Oxford Nanopore Technology.</title>
        <authorList>
            <person name="Leo P."/>
            <person name="Venkateswaran K."/>
        </authorList>
    </citation>
    <scope>NUCLEOTIDE SEQUENCE</scope>
    <source>
        <strain evidence="1">MNA-CCFEE 5423</strain>
    </source>
</reference>
<evidence type="ECO:0000313" key="1">
    <source>
        <dbReference type="EMBL" id="KAJ9102404.1"/>
    </source>
</evidence>
<comment type="caution">
    <text evidence="1">The sequence shown here is derived from an EMBL/GenBank/DDBJ whole genome shotgun (WGS) entry which is preliminary data.</text>
</comment>